<evidence type="ECO:0000256" key="14">
    <source>
        <dbReference type="NCBIfam" id="TIGR01064"/>
    </source>
</evidence>
<evidence type="ECO:0000256" key="8">
    <source>
        <dbReference type="ARBA" id="ARBA00022741"/>
    </source>
</evidence>
<evidence type="ECO:0000256" key="11">
    <source>
        <dbReference type="ARBA" id="ARBA00022842"/>
    </source>
</evidence>
<evidence type="ECO:0000256" key="5">
    <source>
        <dbReference type="ARBA" id="ARBA00012142"/>
    </source>
</evidence>
<dbReference type="SUPFAM" id="SSF51621">
    <property type="entry name" value="Phosphoenolpyruvate/pyruvate domain"/>
    <property type="match status" value="1"/>
</dbReference>
<dbReference type="EMBL" id="JNUP01000029">
    <property type="protein sequence ID" value="KGE73380.1"/>
    <property type="molecule type" value="Genomic_DNA"/>
</dbReference>
<evidence type="ECO:0000256" key="1">
    <source>
        <dbReference type="ARBA" id="ARBA00001946"/>
    </source>
</evidence>
<comment type="caution">
    <text evidence="18">The sequence shown here is derived from an EMBL/GenBank/DDBJ whole genome shotgun (WGS) entry which is preliminary data.</text>
</comment>
<sequence>MQKQTKILATISDLKCDPDFIRTLYNEGMTAVRLNTAHQTAEDTLRVVDNVRKVSNKIPLVLDTKGPEVRTMKKKDEDIFVQTGDIIKVKGDPNGLSTKEVIYLSYEGFVRDVPVGKTLLIDDGDVGLTVIEKDDEYLICRVENDGEIGSKKSVNTPGVHISLPAISQKDYDYIKFAIQHEIDFIAHSFVRNKEDVLAIQKILDESNSECQIIAKIENQEGVDNIDEILDHVYGVMVARGDLGIEIPAEKIPAIQKMIIRKCREKCKPVITATQMLHTMIKKPRPTRAEVSDIANAVYDGTDCLMLSGETAYGDYPVEAVKTMARVARYTEEQTPAMVDLTVHPSSKAIPAFLAEAAVSAENRLPLKGIVIDTSTGRTARYLSAFRGNIPIFVECYNEQVMRRLALTYGVHANLMTVDASGHDDFVARSLNHLVKEEQLNAEDTVLILAGNFGPSTGASFIEISTIENLLNG</sequence>
<dbReference type="PRINTS" id="PR01050">
    <property type="entry name" value="PYRUVTKNASE"/>
</dbReference>
<dbReference type="FunFam" id="2.40.33.10:FF:000001">
    <property type="entry name" value="Pyruvate kinase"/>
    <property type="match status" value="1"/>
</dbReference>
<keyword evidence="7" id="KW-0479">Metal-binding</keyword>
<dbReference type="GO" id="GO:0016301">
    <property type="term" value="F:kinase activity"/>
    <property type="evidence" value="ECO:0007669"/>
    <property type="project" value="UniProtKB-KW"/>
</dbReference>
<dbReference type="NCBIfam" id="TIGR01064">
    <property type="entry name" value="pyruv_kin"/>
    <property type="match status" value="1"/>
</dbReference>
<keyword evidence="11 15" id="KW-0460">Magnesium</keyword>
<evidence type="ECO:0000256" key="13">
    <source>
        <dbReference type="ARBA" id="ARBA00023317"/>
    </source>
</evidence>
<dbReference type="Pfam" id="PF02887">
    <property type="entry name" value="PK_C"/>
    <property type="match status" value="1"/>
</dbReference>
<dbReference type="GO" id="GO:0000287">
    <property type="term" value="F:magnesium ion binding"/>
    <property type="evidence" value="ECO:0007669"/>
    <property type="project" value="UniProtKB-UniRule"/>
</dbReference>
<dbReference type="PROSITE" id="PS00110">
    <property type="entry name" value="PYRUVATE_KINASE"/>
    <property type="match status" value="1"/>
</dbReference>
<name>A0A098QZU4_9SPIO</name>
<comment type="cofactor">
    <cofactor evidence="1">
        <name>Mg(2+)</name>
        <dbReference type="ChEBI" id="CHEBI:18420"/>
    </cofactor>
</comment>
<evidence type="ECO:0000256" key="4">
    <source>
        <dbReference type="ARBA" id="ARBA00008663"/>
    </source>
</evidence>
<dbReference type="InterPro" id="IPR018209">
    <property type="entry name" value="Pyrv_Knase_AS"/>
</dbReference>
<dbReference type="InterPro" id="IPR001697">
    <property type="entry name" value="Pyr_Knase"/>
</dbReference>
<dbReference type="GO" id="GO:0004743">
    <property type="term" value="F:pyruvate kinase activity"/>
    <property type="evidence" value="ECO:0007669"/>
    <property type="project" value="UniProtKB-UniRule"/>
</dbReference>
<dbReference type="PANTHER" id="PTHR11817">
    <property type="entry name" value="PYRUVATE KINASE"/>
    <property type="match status" value="1"/>
</dbReference>
<dbReference type="GO" id="GO:0006950">
    <property type="term" value="P:response to stress"/>
    <property type="evidence" value="ECO:0007669"/>
    <property type="project" value="UniProtKB-ARBA"/>
</dbReference>
<accession>A0A098QZU4</accession>
<dbReference type="AlphaFoldDB" id="A0A098QZU4"/>
<evidence type="ECO:0000313" key="18">
    <source>
        <dbReference type="EMBL" id="KGE73380.1"/>
    </source>
</evidence>
<dbReference type="InterPro" id="IPR011037">
    <property type="entry name" value="Pyrv_Knase-like_insert_dom_sf"/>
</dbReference>
<keyword evidence="13 18" id="KW-0670">Pyruvate</keyword>
<dbReference type="GO" id="GO:0005524">
    <property type="term" value="F:ATP binding"/>
    <property type="evidence" value="ECO:0007669"/>
    <property type="project" value="UniProtKB-KW"/>
</dbReference>
<evidence type="ECO:0000259" key="17">
    <source>
        <dbReference type="Pfam" id="PF02887"/>
    </source>
</evidence>
<dbReference type="SUPFAM" id="SSF50800">
    <property type="entry name" value="PK beta-barrel domain-like"/>
    <property type="match status" value="1"/>
</dbReference>
<comment type="similarity">
    <text evidence="4 15">Belongs to the pyruvate kinase family.</text>
</comment>
<dbReference type="STRING" id="1480694.DC28_03640"/>
<evidence type="ECO:0000313" key="19">
    <source>
        <dbReference type="Proteomes" id="UP000029692"/>
    </source>
</evidence>
<dbReference type="InterPro" id="IPR015795">
    <property type="entry name" value="Pyrv_Knase_C"/>
</dbReference>
<evidence type="ECO:0000256" key="6">
    <source>
        <dbReference type="ARBA" id="ARBA00022679"/>
    </source>
</evidence>
<keyword evidence="6 15" id="KW-0808">Transferase</keyword>
<dbReference type="Gene3D" id="2.40.33.10">
    <property type="entry name" value="PK beta-barrel domain-like"/>
    <property type="match status" value="1"/>
</dbReference>
<gene>
    <name evidence="18" type="ORF">DC28_03640</name>
</gene>
<dbReference type="GO" id="GO:0030955">
    <property type="term" value="F:potassium ion binding"/>
    <property type="evidence" value="ECO:0007669"/>
    <property type="project" value="UniProtKB-UniRule"/>
</dbReference>
<evidence type="ECO:0000259" key="16">
    <source>
        <dbReference type="Pfam" id="PF00224"/>
    </source>
</evidence>
<comment type="catalytic activity">
    <reaction evidence="15">
        <text>pyruvate + ATP = phosphoenolpyruvate + ADP + H(+)</text>
        <dbReference type="Rhea" id="RHEA:18157"/>
        <dbReference type="ChEBI" id="CHEBI:15361"/>
        <dbReference type="ChEBI" id="CHEBI:15378"/>
        <dbReference type="ChEBI" id="CHEBI:30616"/>
        <dbReference type="ChEBI" id="CHEBI:58702"/>
        <dbReference type="ChEBI" id="CHEBI:456216"/>
        <dbReference type="EC" id="2.7.1.40"/>
    </reaction>
</comment>
<dbReference type="InterPro" id="IPR015793">
    <property type="entry name" value="Pyrv_Knase_brl"/>
</dbReference>
<feature type="domain" description="Pyruvate kinase barrel" evidence="16">
    <location>
        <begin position="3"/>
        <end position="320"/>
    </location>
</feature>
<evidence type="ECO:0000256" key="7">
    <source>
        <dbReference type="ARBA" id="ARBA00022723"/>
    </source>
</evidence>
<evidence type="ECO:0000256" key="10">
    <source>
        <dbReference type="ARBA" id="ARBA00022840"/>
    </source>
</evidence>
<dbReference type="InterPro" id="IPR015813">
    <property type="entry name" value="Pyrv/PenolPyrv_kinase-like_dom"/>
</dbReference>
<keyword evidence="19" id="KW-1185">Reference proteome</keyword>
<dbReference type="InterPro" id="IPR040442">
    <property type="entry name" value="Pyrv_kinase-like_dom_sf"/>
</dbReference>
<dbReference type="SUPFAM" id="SSF52935">
    <property type="entry name" value="PK C-terminal domain-like"/>
    <property type="match status" value="1"/>
</dbReference>
<proteinExistence type="inferred from homology"/>
<protein>
    <recommendedName>
        <fullName evidence="5 14">Pyruvate kinase</fullName>
        <ecNumber evidence="5 14">2.7.1.40</ecNumber>
    </recommendedName>
</protein>
<reference evidence="18 19" key="1">
    <citation type="submission" date="2014-05" db="EMBL/GenBank/DDBJ databases">
        <title>De novo Genome Sequence of Spirocheata sp.</title>
        <authorList>
            <person name="Shivani Y."/>
            <person name="Subhash Y."/>
            <person name="Tushar L."/>
            <person name="Sasikala C."/>
            <person name="Ramana C.V."/>
        </authorList>
    </citation>
    <scope>NUCLEOTIDE SEQUENCE [LARGE SCALE GENOMIC DNA]</scope>
    <source>
        <strain evidence="18 19">JC230</strain>
    </source>
</reference>
<evidence type="ECO:0000256" key="9">
    <source>
        <dbReference type="ARBA" id="ARBA00022777"/>
    </source>
</evidence>
<dbReference type="RefSeq" id="WP_037546028.1">
    <property type="nucleotide sequence ID" value="NZ_JNUP01000029.1"/>
</dbReference>
<keyword evidence="8" id="KW-0547">Nucleotide-binding</keyword>
<evidence type="ECO:0000256" key="12">
    <source>
        <dbReference type="ARBA" id="ARBA00023152"/>
    </source>
</evidence>
<dbReference type="UniPathway" id="UPA00109">
    <property type="reaction ID" value="UER00188"/>
</dbReference>
<dbReference type="InterPro" id="IPR015806">
    <property type="entry name" value="Pyrv_Knase_insert_dom_sf"/>
</dbReference>
<dbReference type="Gene3D" id="3.20.20.60">
    <property type="entry name" value="Phosphoenolpyruvate-binding domains"/>
    <property type="match status" value="1"/>
</dbReference>
<dbReference type="InterPro" id="IPR036918">
    <property type="entry name" value="Pyrv_Knase_C_sf"/>
</dbReference>
<evidence type="ECO:0000256" key="2">
    <source>
        <dbReference type="ARBA" id="ARBA00001958"/>
    </source>
</evidence>
<dbReference type="eggNOG" id="COG0469">
    <property type="taxonomic scope" value="Bacteria"/>
</dbReference>
<evidence type="ECO:0000256" key="3">
    <source>
        <dbReference type="ARBA" id="ARBA00004997"/>
    </source>
</evidence>
<dbReference type="OrthoDB" id="9812123at2"/>
<dbReference type="Gene3D" id="3.40.1380.20">
    <property type="entry name" value="Pyruvate kinase, C-terminal domain"/>
    <property type="match status" value="1"/>
</dbReference>
<dbReference type="NCBIfam" id="NF004491">
    <property type="entry name" value="PRK05826.1"/>
    <property type="match status" value="1"/>
</dbReference>
<evidence type="ECO:0000256" key="15">
    <source>
        <dbReference type="RuleBase" id="RU000504"/>
    </source>
</evidence>
<dbReference type="FunFam" id="3.20.20.60:FF:000001">
    <property type="entry name" value="Pyruvate kinase"/>
    <property type="match status" value="1"/>
</dbReference>
<organism evidence="18 19">
    <name type="scientific">Spirochaeta lutea</name>
    <dbReference type="NCBI Taxonomy" id="1480694"/>
    <lineage>
        <taxon>Bacteria</taxon>
        <taxon>Pseudomonadati</taxon>
        <taxon>Spirochaetota</taxon>
        <taxon>Spirochaetia</taxon>
        <taxon>Spirochaetales</taxon>
        <taxon>Spirochaetaceae</taxon>
        <taxon>Spirochaeta</taxon>
    </lineage>
</organism>
<dbReference type="Pfam" id="PF00224">
    <property type="entry name" value="PK"/>
    <property type="match status" value="1"/>
</dbReference>
<keyword evidence="10" id="KW-0067">ATP-binding</keyword>
<dbReference type="Proteomes" id="UP000029692">
    <property type="component" value="Unassembled WGS sequence"/>
</dbReference>
<comment type="pathway">
    <text evidence="3 15">Carbohydrate degradation; glycolysis; pyruvate from D-glyceraldehyde 3-phosphate: step 5/5.</text>
</comment>
<comment type="cofactor">
    <cofactor evidence="2">
        <name>K(+)</name>
        <dbReference type="ChEBI" id="CHEBI:29103"/>
    </cofactor>
</comment>
<dbReference type="NCBIfam" id="NF004978">
    <property type="entry name" value="PRK06354.1"/>
    <property type="match status" value="1"/>
</dbReference>
<keyword evidence="12 15" id="KW-0324">Glycolysis</keyword>
<feature type="domain" description="Pyruvate kinase C-terminal" evidence="17">
    <location>
        <begin position="353"/>
        <end position="461"/>
    </location>
</feature>
<dbReference type="EC" id="2.7.1.40" evidence="5 14"/>
<keyword evidence="9 15" id="KW-0418">Kinase</keyword>